<proteinExistence type="predicted"/>
<dbReference type="RefSeq" id="WP_030259284.1">
    <property type="nucleotide sequence ID" value="NZ_JBHEZZ010000018.1"/>
</dbReference>
<dbReference type="Proteomes" id="UP001592528">
    <property type="component" value="Unassembled WGS sequence"/>
</dbReference>
<name>A0ABV6UU49_9ACTN</name>
<keyword evidence="3" id="KW-1185">Reference proteome</keyword>
<evidence type="ECO:0000313" key="3">
    <source>
        <dbReference type="Proteomes" id="UP001592528"/>
    </source>
</evidence>
<sequence>MVEPQTHHSTKIFINGVATRSQADAVTPAELRRLAQPPIPQDEKMWLDIPDAPDEPLREEEVVHLVPDMRFFSQPQQICIVIDRVRYEVTHRRMTGSQLRAVPTPPVPADRDLWLDRPDEQDKKIADDEVVRLYDGIRFFTAPGRINPGAR</sequence>
<accession>A0ABV6UU49</accession>
<reference evidence="2 3" key="1">
    <citation type="submission" date="2024-09" db="EMBL/GenBank/DDBJ databases">
        <authorList>
            <person name="Lee S.D."/>
        </authorList>
    </citation>
    <scope>NUCLEOTIDE SEQUENCE [LARGE SCALE GENOMIC DNA]</scope>
    <source>
        <strain evidence="2 3">N1-5</strain>
    </source>
</reference>
<evidence type="ECO:0000313" key="2">
    <source>
        <dbReference type="EMBL" id="MFC1404986.1"/>
    </source>
</evidence>
<dbReference type="EMBL" id="JBHEZZ010000018">
    <property type="protein sequence ID" value="MFC1404986.1"/>
    <property type="molecule type" value="Genomic_DNA"/>
</dbReference>
<protein>
    <submittedName>
        <fullName evidence="2">Multiubiquitin domain-containing protein</fullName>
    </submittedName>
</protein>
<gene>
    <name evidence="2" type="ORF">ACEZDJ_27255</name>
</gene>
<dbReference type="Pfam" id="PF14452">
    <property type="entry name" value="Multi_ubiq"/>
    <property type="match status" value="1"/>
</dbReference>
<feature type="domain" description="Multi-ubiquitin" evidence="1">
    <location>
        <begin position="80"/>
        <end position="141"/>
    </location>
</feature>
<organism evidence="2 3">
    <name type="scientific">Streptacidiphilus cavernicola</name>
    <dbReference type="NCBI Taxonomy" id="3342716"/>
    <lineage>
        <taxon>Bacteria</taxon>
        <taxon>Bacillati</taxon>
        <taxon>Actinomycetota</taxon>
        <taxon>Actinomycetes</taxon>
        <taxon>Kitasatosporales</taxon>
        <taxon>Streptomycetaceae</taxon>
        <taxon>Streptacidiphilus</taxon>
    </lineage>
</organism>
<comment type="caution">
    <text evidence="2">The sequence shown here is derived from an EMBL/GenBank/DDBJ whole genome shotgun (WGS) entry which is preliminary data.</text>
</comment>
<dbReference type="InterPro" id="IPR027802">
    <property type="entry name" value="Multi-ubiquitin_dom"/>
</dbReference>
<evidence type="ECO:0000259" key="1">
    <source>
        <dbReference type="Pfam" id="PF14452"/>
    </source>
</evidence>